<dbReference type="InterPro" id="IPR011013">
    <property type="entry name" value="Gal_mutarotase_sf_dom"/>
</dbReference>
<dbReference type="AlphaFoldDB" id="A0AAD6IF88"/>
<proteinExistence type="inferred from homology"/>
<dbReference type="Proteomes" id="UP001219568">
    <property type="component" value="Unassembled WGS sequence"/>
</dbReference>
<dbReference type="GO" id="GO:0030246">
    <property type="term" value="F:carbohydrate binding"/>
    <property type="evidence" value="ECO:0007669"/>
    <property type="project" value="UniProtKB-UniRule"/>
</dbReference>
<dbReference type="GO" id="GO:0005975">
    <property type="term" value="P:carbohydrate metabolic process"/>
    <property type="evidence" value="ECO:0007669"/>
    <property type="project" value="InterPro"/>
</dbReference>
<protein>
    <recommendedName>
        <fullName evidence="3 5">Glucose-6-phosphate 1-epimerase</fullName>
        <ecNumber evidence="3 5">5.1.3.15</ecNumber>
    </recommendedName>
</protein>
<evidence type="ECO:0000256" key="4">
    <source>
        <dbReference type="ARBA" id="ARBA00023235"/>
    </source>
</evidence>
<evidence type="ECO:0000256" key="1">
    <source>
        <dbReference type="ARBA" id="ARBA00001096"/>
    </source>
</evidence>
<comment type="function">
    <text evidence="5">Catalyzes the interconversion between the alpha and beta anomers from at least three hexose 6-phosphate sugars (Glc6P, Gal6P, and Man6P).</text>
</comment>
<dbReference type="InterPro" id="IPR008183">
    <property type="entry name" value="Aldose_1/G6P_1-epimerase"/>
</dbReference>
<dbReference type="PANTHER" id="PTHR11122">
    <property type="entry name" value="APOSPORY-ASSOCIATED PROTEIN C-RELATED"/>
    <property type="match status" value="1"/>
</dbReference>
<evidence type="ECO:0000256" key="3">
    <source>
        <dbReference type="ARBA" id="ARBA00012083"/>
    </source>
</evidence>
<comment type="caution">
    <text evidence="8">The sequence shown here is derived from an EMBL/GenBank/DDBJ whole genome shotgun (WGS) entry which is preliminary data.</text>
</comment>
<reference evidence="8" key="1">
    <citation type="journal article" date="2023" name="IMA Fungus">
        <title>Comparative genomic study of the Penicillium genus elucidates a diverse pangenome and 15 lateral gene transfer events.</title>
        <authorList>
            <person name="Petersen C."/>
            <person name="Sorensen T."/>
            <person name="Nielsen M.R."/>
            <person name="Sondergaard T.E."/>
            <person name="Sorensen J.L."/>
            <person name="Fitzpatrick D.A."/>
            <person name="Frisvad J.C."/>
            <person name="Nielsen K.L."/>
        </authorList>
    </citation>
    <scope>NUCLEOTIDE SEQUENCE</scope>
    <source>
        <strain evidence="8">IBT 15450</strain>
    </source>
</reference>
<dbReference type="EMBL" id="JAQJZL010000004">
    <property type="protein sequence ID" value="KAJ6043919.1"/>
    <property type="molecule type" value="Genomic_DNA"/>
</dbReference>
<dbReference type="PIRSF" id="PIRSF016020">
    <property type="entry name" value="PHexose_mutarotase"/>
    <property type="match status" value="1"/>
</dbReference>
<evidence type="ECO:0000256" key="7">
    <source>
        <dbReference type="PIRSR" id="PIRSR016020-2"/>
    </source>
</evidence>
<feature type="active site" evidence="6">
    <location>
        <position position="286"/>
    </location>
</feature>
<dbReference type="Pfam" id="PF01263">
    <property type="entry name" value="Aldose_epim"/>
    <property type="match status" value="1"/>
</dbReference>
<dbReference type="EC" id="5.1.3.15" evidence="3 5"/>
<keyword evidence="9" id="KW-1185">Reference proteome</keyword>
<sequence length="312" mass="34262">MDRSNKPSAIGVGASLPQPTLSIKDNIIEASLPSGQSVTVHLYGATVTSWKTNGKEQLFVSEKAHLDGSKPIRGGIPLVFPNHATSSLPQHGFARNSNWEFLGKSSSEAPGRDGDQTDLTVKLDFGLSHSMLTEEFREAWPYEFGLVYSVTLTKDTLETALQVRNEGKQNFEFQTLMHTYLNIADISDIRIKNLESKTYVDKTLNATTHTESSPALAITQETDRVYQSLDPAVPIVVSSAKDDQPLFSITREALNDVVVWNPWIEKAKGMADFGPDEAYKNMICVEAGSVSGWQTLEAGEAWEGAQSIKARL</sequence>
<name>A0AAD6IF88_PENCN</name>
<accession>A0AAD6IF88</accession>
<dbReference type="Gene3D" id="2.70.98.10">
    <property type="match status" value="1"/>
</dbReference>
<organism evidence="8 9">
    <name type="scientific">Penicillium canescens</name>
    <dbReference type="NCBI Taxonomy" id="5083"/>
    <lineage>
        <taxon>Eukaryota</taxon>
        <taxon>Fungi</taxon>
        <taxon>Dikarya</taxon>
        <taxon>Ascomycota</taxon>
        <taxon>Pezizomycotina</taxon>
        <taxon>Eurotiomycetes</taxon>
        <taxon>Eurotiomycetidae</taxon>
        <taxon>Eurotiales</taxon>
        <taxon>Aspergillaceae</taxon>
        <taxon>Penicillium</taxon>
    </lineage>
</organism>
<evidence type="ECO:0000313" key="9">
    <source>
        <dbReference type="Proteomes" id="UP001219568"/>
    </source>
</evidence>
<dbReference type="GO" id="GO:0047938">
    <property type="term" value="F:glucose-6-phosphate 1-epimerase activity"/>
    <property type="evidence" value="ECO:0007669"/>
    <property type="project" value="UniProtKB-UniRule"/>
</dbReference>
<feature type="binding site" evidence="7">
    <location>
        <position position="90"/>
    </location>
    <ligand>
        <name>substrate</name>
    </ligand>
</feature>
<feature type="active site" evidence="6">
    <location>
        <position position="178"/>
    </location>
</feature>
<dbReference type="InterPro" id="IPR025532">
    <property type="entry name" value="G6P_1-epimerase"/>
</dbReference>
<evidence type="ECO:0000256" key="6">
    <source>
        <dbReference type="PIRSR" id="PIRSR016020-1"/>
    </source>
</evidence>
<evidence type="ECO:0000313" key="8">
    <source>
        <dbReference type="EMBL" id="KAJ6043919.1"/>
    </source>
</evidence>
<keyword evidence="4 5" id="KW-0413">Isomerase</keyword>
<dbReference type="CDD" id="cd09020">
    <property type="entry name" value="D-hex-6-P-epi_like"/>
    <property type="match status" value="1"/>
</dbReference>
<dbReference type="PANTHER" id="PTHR11122:SF13">
    <property type="entry name" value="GLUCOSE-6-PHOSPHATE 1-EPIMERASE"/>
    <property type="match status" value="1"/>
</dbReference>
<feature type="binding site" evidence="7">
    <location>
        <position position="95"/>
    </location>
    <ligand>
        <name>substrate</name>
    </ligand>
</feature>
<dbReference type="SUPFAM" id="SSF74650">
    <property type="entry name" value="Galactose mutarotase-like"/>
    <property type="match status" value="1"/>
</dbReference>
<comment type="catalytic activity">
    <reaction evidence="1">
        <text>alpha-D-glucose 6-phosphate = beta-D-glucose 6-phosphate</text>
        <dbReference type="Rhea" id="RHEA:16249"/>
        <dbReference type="ChEBI" id="CHEBI:58225"/>
        <dbReference type="ChEBI" id="CHEBI:58247"/>
        <dbReference type="EC" id="5.1.3.15"/>
    </reaction>
</comment>
<feature type="binding site" evidence="7">
    <location>
        <position position="73"/>
    </location>
    <ligand>
        <name>substrate</name>
    </ligand>
</feature>
<comment type="similarity">
    <text evidence="2 5">Belongs to the glucose-6-phosphate 1-epimerase family.</text>
</comment>
<evidence type="ECO:0000256" key="2">
    <source>
        <dbReference type="ARBA" id="ARBA00005866"/>
    </source>
</evidence>
<dbReference type="InterPro" id="IPR014718">
    <property type="entry name" value="GH-type_carb-bd"/>
</dbReference>
<gene>
    <name evidence="8" type="ORF">N7460_005274</name>
</gene>
<dbReference type="GO" id="GO:0005737">
    <property type="term" value="C:cytoplasm"/>
    <property type="evidence" value="ECO:0007669"/>
    <property type="project" value="TreeGrafter"/>
</dbReference>
<reference evidence="8" key="2">
    <citation type="submission" date="2023-01" db="EMBL/GenBank/DDBJ databases">
        <authorList>
            <person name="Petersen C."/>
        </authorList>
    </citation>
    <scope>NUCLEOTIDE SEQUENCE</scope>
    <source>
        <strain evidence="8">IBT 15450</strain>
    </source>
</reference>
<evidence type="ECO:0000256" key="5">
    <source>
        <dbReference type="PIRNR" id="PIRNR016020"/>
    </source>
</evidence>